<dbReference type="PROSITE" id="PS50026">
    <property type="entry name" value="EGF_3"/>
    <property type="match status" value="1"/>
</dbReference>
<gene>
    <name evidence="5" type="ORF">PLOB_00025044</name>
</gene>
<accession>A0ABN8MXP7</accession>
<dbReference type="NCBIfam" id="NF040941">
    <property type="entry name" value="GGGWT_bact"/>
    <property type="match status" value="1"/>
</dbReference>
<feature type="disulfide bond" evidence="1">
    <location>
        <begin position="96"/>
        <end position="113"/>
    </location>
</feature>
<dbReference type="EMBL" id="CALNXK010000003">
    <property type="protein sequence ID" value="CAH3035210.1"/>
    <property type="molecule type" value="Genomic_DNA"/>
</dbReference>
<feature type="domain" description="EGF-like" evidence="2">
    <location>
        <begin position="87"/>
        <end position="125"/>
    </location>
</feature>
<dbReference type="InterPro" id="IPR036179">
    <property type="entry name" value="Ig-like_dom_sf"/>
</dbReference>
<reference evidence="5 6" key="1">
    <citation type="submission" date="2022-05" db="EMBL/GenBank/DDBJ databases">
        <authorList>
            <consortium name="Genoscope - CEA"/>
            <person name="William W."/>
        </authorList>
    </citation>
    <scope>NUCLEOTIDE SEQUENCE [LARGE SCALE GENOMIC DNA]</scope>
</reference>
<proteinExistence type="predicted"/>
<dbReference type="InterPro" id="IPR003599">
    <property type="entry name" value="Ig_sub"/>
</dbReference>
<evidence type="ECO:0000259" key="3">
    <source>
        <dbReference type="PROSITE" id="PS50835"/>
    </source>
</evidence>
<evidence type="ECO:0000259" key="4">
    <source>
        <dbReference type="PROSITE" id="PS51406"/>
    </source>
</evidence>
<name>A0ABN8MXP7_9CNID</name>
<dbReference type="SUPFAM" id="SSF48726">
    <property type="entry name" value="Immunoglobulin"/>
    <property type="match status" value="2"/>
</dbReference>
<evidence type="ECO:0000313" key="6">
    <source>
        <dbReference type="Proteomes" id="UP001159405"/>
    </source>
</evidence>
<organism evidence="5 6">
    <name type="scientific">Porites lobata</name>
    <dbReference type="NCBI Taxonomy" id="104759"/>
    <lineage>
        <taxon>Eukaryota</taxon>
        <taxon>Metazoa</taxon>
        <taxon>Cnidaria</taxon>
        <taxon>Anthozoa</taxon>
        <taxon>Hexacorallia</taxon>
        <taxon>Scleractinia</taxon>
        <taxon>Fungiina</taxon>
        <taxon>Poritidae</taxon>
        <taxon>Porites</taxon>
    </lineage>
</organism>
<feature type="non-terminal residue" evidence="5">
    <location>
        <position position="1"/>
    </location>
</feature>
<dbReference type="Gene3D" id="2.60.40.10">
    <property type="entry name" value="Immunoglobulins"/>
    <property type="match status" value="2"/>
</dbReference>
<dbReference type="InterPro" id="IPR000742">
    <property type="entry name" value="EGF"/>
</dbReference>
<sequence>QLTENCPRVLEYSGSMEGRTLVGHVFKGVELTSPDVCEINCFLEADCVSFNVVHREDGKYWCELSNSDHIAHPDDLVFGVNTKYQPYLNPCASNPCSLNSRCQIGFTEKGYRCLCSAGFTGSDCKGCCFLMSLCPLKPGLLKSSNQKNSLLLIEFFNSLVVCLSMGEPHKTEKATQTLFRIFVTSRTLLKSKCPLNRRSKQVVYILEQYMLRHCCDVLKLCCEKYCVETDQSLRTIFNLAFWSLFVSAEIPVVITSPTVISTQAGQHVTFTCSASGLLPPIITWSKSEGSLPASRTLITEEQLTILNVTIDDSGFYVCNATGATWTNSSSVELKVFCSLVNIIKPASSVTLFVGQAMKFLCTTSSGTELWMYNGSTSLPQEVALETPGVLLIPSLRKDHVGNYSCLSGDSLQRNVSLHVKFPETCSIVKQGICDASGDYVIDPDGELGEDPFTVYCNMTDKGGVGVTVVSHDSEDRIHVIGFDGRGSYRRDIHYISASLSQIVSLIQVSTNCQQFIKYECKGAVMRLDRNDKYAWWVSRDGVAMTYWGGATNGCACGMTNSCANPSWSCNCDKNDKVWREDSGILANKLDLPVSQLRFGDAGEHGEEGYHTLGKLECYGIN</sequence>
<dbReference type="Gene3D" id="2.60.120.1000">
    <property type="match status" value="1"/>
</dbReference>
<evidence type="ECO:0000256" key="1">
    <source>
        <dbReference type="PROSITE-ProRule" id="PRU00076"/>
    </source>
</evidence>
<feature type="disulfide bond" evidence="1">
    <location>
        <begin position="115"/>
        <end position="124"/>
    </location>
</feature>
<keyword evidence="1" id="KW-0245">EGF-like domain</keyword>
<feature type="domain" description="Fibrinogen C-terminal" evidence="4">
    <location>
        <begin position="416"/>
        <end position="471"/>
    </location>
</feature>
<dbReference type="PANTHER" id="PTHR46013:SF4">
    <property type="entry name" value="B-CELL RECEPTOR CD22-RELATED"/>
    <property type="match status" value="1"/>
</dbReference>
<dbReference type="SMART" id="SM00408">
    <property type="entry name" value="IGc2"/>
    <property type="match status" value="2"/>
</dbReference>
<evidence type="ECO:0000259" key="2">
    <source>
        <dbReference type="PROSITE" id="PS50026"/>
    </source>
</evidence>
<dbReference type="InterPro" id="IPR003598">
    <property type="entry name" value="Ig_sub2"/>
</dbReference>
<comment type="caution">
    <text evidence="5">The sequence shown here is derived from an EMBL/GenBank/DDBJ whole genome shotgun (WGS) entry which is preliminary data.</text>
</comment>
<keyword evidence="6" id="KW-1185">Reference proteome</keyword>
<dbReference type="SMART" id="SM00181">
    <property type="entry name" value="EGF"/>
    <property type="match status" value="1"/>
</dbReference>
<dbReference type="InterPro" id="IPR002181">
    <property type="entry name" value="Fibrinogen_a/b/g_C_dom"/>
</dbReference>
<dbReference type="InterPro" id="IPR013098">
    <property type="entry name" value="Ig_I-set"/>
</dbReference>
<dbReference type="PANTHER" id="PTHR46013">
    <property type="entry name" value="VASCULAR CELL ADHESION MOLECULE 1"/>
    <property type="match status" value="1"/>
</dbReference>
<dbReference type="InterPro" id="IPR013783">
    <property type="entry name" value="Ig-like_fold"/>
</dbReference>
<dbReference type="PROSITE" id="PS50835">
    <property type="entry name" value="IG_LIKE"/>
    <property type="match status" value="2"/>
</dbReference>
<evidence type="ECO:0000313" key="5">
    <source>
        <dbReference type="EMBL" id="CAH3035210.1"/>
    </source>
</evidence>
<dbReference type="PROSITE" id="PS51406">
    <property type="entry name" value="FIBRINOGEN_C_2"/>
    <property type="match status" value="1"/>
</dbReference>
<keyword evidence="1" id="KW-1015">Disulfide bond</keyword>
<dbReference type="InterPro" id="IPR007110">
    <property type="entry name" value="Ig-like_dom"/>
</dbReference>
<protein>
    <submittedName>
        <fullName evidence="5">Uncharacterized protein</fullName>
    </submittedName>
</protein>
<dbReference type="Gene3D" id="2.10.25.10">
    <property type="entry name" value="Laminin"/>
    <property type="match status" value="1"/>
</dbReference>
<dbReference type="SMART" id="SM00409">
    <property type="entry name" value="IG"/>
    <property type="match status" value="2"/>
</dbReference>
<dbReference type="Proteomes" id="UP001159405">
    <property type="component" value="Unassembled WGS sequence"/>
</dbReference>
<feature type="domain" description="Ig-like" evidence="3">
    <location>
        <begin position="251"/>
        <end position="334"/>
    </location>
</feature>
<dbReference type="Pfam" id="PF07679">
    <property type="entry name" value="I-set"/>
    <property type="match status" value="1"/>
</dbReference>
<comment type="caution">
    <text evidence="1">Lacks conserved residue(s) required for the propagation of feature annotation.</text>
</comment>
<dbReference type="CDD" id="cd00054">
    <property type="entry name" value="EGF_CA"/>
    <property type="match status" value="1"/>
</dbReference>
<feature type="domain" description="Ig-like" evidence="3">
    <location>
        <begin position="370"/>
        <end position="416"/>
    </location>
</feature>
<dbReference type="PROSITE" id="PS00022">
    <property type="entry name" value="EGF_1"/>
    <property type="match status" value="1"/>
</dbReference>